<feature type="signal peptide" evidence="6">
    <location>
        <begin position="1"/>
        <end position="23"/>
    </location>
</feature>
<evidence type="ECO:0000313" key="8">
    <source>
        <dbReference type="Proteomes" id="UP001294412"/>
    </source>
</evidence>
<protein>
    <recommendedName>
        <fullName evidence="5">Putrescine-binding periplasmic protein</fullName>
    </recommendedName>
</protein>
<comment type="subcellular location">
    <subcellularLocation>
        <location evidence="1 5">Periplasm</location>
    </subcellularLocation>
</comment>
<comment type="caution">
    <text evidence="7">The sequence shown here is derived from an EMBL/GenBank/DDBJ whole genome shotgun (WGS) entry which is preliminary data.</text>
</comment>
<proteinExistence type="inferred from homology"/>
<evidence type="ECO:0000256" key="2">
    <source>
        <dbReference type="ARBA" id="ARBA00022448"/>
    </source>
</evidence>
<feature type="chain" id="PRO_5046158559" description="Putrescine-binding periplasmic protein" evidence="6">
    <location>
        <begin position="24"/>
        <end position="365"/>
    </location>
</feature>
<dbReference type="RefSeq" id="WP_322185397.1">
    <property type="nucleotide sequence ID" value="NZ_JAXLPB010000001.1"/>
</dbReference>
<reference evidence="7 8" key="1">
    <citation type="submission" date="2023-12" db="EMBL/GenBank/DDBJ databases">
        <title>Description of Novel Strain Fulvimarina sp. 2208YS6-2-32 isolated from Uroteuthis (Photololigo) edulis.</title>
        <authorList>
            <person name="Park J.-S."/>
        </authorList>
    </citation>
    <scope>NUCLEOTIDE SEQUENCE [LARGE SCALE GENOMIC DNA]</scope>
    <source>
        <strain evidence="7 8">2208YS6-2-32</strain>
    </source>
</reference>
<evidence type="ECO:0000313" key="7">
    <source>
        <dbReference type="EMBL" id="MDY8107941.1"/>
    </source>
</evidence>
<evidence type="ECO:0000256" key="3">
    <source>
        <dbReference type="ARBA" id="ARBA00022729"/>
    </source>
</evidence>
<keyword evidence="4 5" id="KW-0574">Periplasm</keyword>
<keyword evidence="8" id="KW-1185">Reference proteome</keyword>
<evidence type="ECO:0000256" key="5">
    <source>
        <dbReference type="PIRNR" id="PIRNR019574"/>
    </source>
</evidence>
<evidence type="ECO:0000256" key="4">
    <source>
        <dbReference type="ARBA" id="ARBA00022764"/>
    </source>
</evidence>
<dbReference type="InterPro" id="IPR001188">
    <property type="entry name" value="Sperm_putr-bd"/>
</dbReference>
<name>A0ABU5HXS8_9HYPH</name>
<dbReference type="EMBL" id="JAXLPB010000001">
    <property type="protein sequence ID" value="MDY8107941.1"/>
    <property type="molecule type" value="Genomic_DNA"/>
</dbReference>
<dbReference type="PANTHER" id="PTHR30222">
    <property type="entry name" value="SPERMIDINE/PUTRESCINE-BINDING PERIPLASMIC PROTEIN"/>
    <property type="match status" value="1"/>
</dbReference>
<dbReference type="Pfam" id="PF13416">
    <property type="entry name" value="SBP_bac_8"/>
    <property type="match status" value="1"/>
</dbReference>
<organism evidence="7 8">
    <name type="scientific">Fulvimarina uroteuthidis</name>
    <dbReference type="NCBI Taxonomy" id="3098149"/>
    <lineage>
        <taxon>Bacteria</taxon>
        <taxon>Pseudomonadati</taxon>
        <taxon>Pseudomonadota</taxon>
        <taxon>Alphaproteobacteria</taxon>
        <taxon>Hyphomicrobiales</taxon>
        <taxon>Aurantimonadaceae</taxon>
        <taxon>Fulvimarina</taxon>
    </lineage>
</organism>
<gene>
    <name evidence="7" type="ORF">U0C82_02095</name>
</gene>
<dbReference type="CDD" id="cd13659">
    <property type="entry name" value="PBP2_PotF"/>
    <property type="match status" value="1"/>
</dbReference>
<keyword evidence="3 6" id="KW-0732">Signal</keyword>
<comment type="similarity">
    <text evidence="5">Belongs to the bacterial solute-binding protein PotD/PotF family.</text>
</comment>
<evidence type="ECO:0000256" key="1">
    <source>
        <dbReference type="ARBA" id="ARBA00004418"/>
    </source>
</evidence>
<sequence length="365" mass="40632">MNRTFLLAIGAALAATMTGTAHAQDRVVNVYNWSDYIDESILEDFTKETGIEVNYDVFDSNEILETKLLAGGSGYDIVVPTGTFLERQIKAGVFAKLDREKLTNWDNLDPEVMKRLARYDPGNEHAVNYMWGTTGLGLNTEMVKERLGEDQPLNTYDLLFDPALAEKLSDCGIYMLNTSEEVVPAALNYLGLDPNSNDPDDLQKAEDLLLSVKPYIRKFNSSEYIQALANGDICLAHGWSGDILQARDRAEEAGQGVDIQYVIPKEGAVIWVDNMAIPADAPHPEAALEFMNYMMRPEPIAKATNVVNYANGNAASEEFVDPEILNDPSIYPDAETRERLFAVLSKGPREQRLVTRLWTRVVTGQ</sequence>
<dbReference type="PIRSF" id="PIRSF019574">
    <property type="entry name" value="Periplasmic_polyamine_BP"/>
    <property type="match status" value="1"/>
</dbReference>
<dbReference type="Gene3D" id="3.40.190.10">
    <property type="entry name" value="Periplasmic binding protein-like II"/>
    <property type="match status" value="2"/>
</dbReference>
<keyword evidence="2 5" id="KW-0813">Transport</keyword>
<dbReference type="SUPFAM" id="SSF53850">
    <property type="entry name" value="Periplasmic binding protein-like II"/>
    <property type="match status" value="1"/>
</dbReference>
<dbReference type="PRINTS" id="PR00909">
    <property type="entry name" value="SPERMDNBNDNG"/>
</dbReference>
<dbReference type="PANTHER" id="PTHR30222:SF12">
    <property type="entry name" value="NORSPERMIDINE SENSOR"/>
    <property type="match status" value="1"/>
</dbReference>
<comment type="function">
    <text evidence="5">Required for the activity of the bacterial periplasmic transport system of putrescine.</text>
</comment>
<accession>A0ABU5HXS8</accession>
<dbReference type="InterPro" id="IPR006059">
    <property type="entry name" value="SBP"/>
</dbReference>
<evidence type="ECO:0000256" key="6">
    <source>
        <dbReference type="SAM" id="SignalP"/>
    </source>
</evidence>
<dbReference type="Proteomes" id="UP001294412">
    <property type="component" value="Unassembled WGS sequence"/>
</dbReference>